<name>A0AA42MA92_ACIJO</name>
<gene>
    <name evidence="2" type="ORF">N5C97_08925</name>
</gene>
<dbReference type="RefSeq" id="WP_278345022.1">
    <property type="nucleotide sequence ID" value="NZ_JAOCCL010000018.1"/>
</dbReference>
<keyword evidence="1" id="KW-1133">Transmembrane helix</keyword>
<feature type="transmembrane region" description="Helical" evidence="1">
    <location>
        <begin position="12"/>
        <end position="34"/>
    </location>
</feature>
<dbReference type="Proteomes" id="UP001160116">
    <property type="component" value="Unassembled WGS sequence"/>
</dbReference>
<protein>
    <submittedName>
        <fullName evidence="2">Uncharacterized protein</fullName>
    </submittedName>
</protein>
<evidence type="ECO:0000256" key="1">
    <source>
        <dbReference type="SAM" id="Phobius"/>
    </source>
</evidence>
<dbReference type="AlphaFoldDB" id="A0AA42MA92"/>
<reference evidence="2" key="1">
    <citation type="submission" date="2022-09" db="EMBL/GenBank/DDBJ databases">
        <title>Intensive care unit water sources are persistently colonized with multi-drug resistant bacteria and are the site of extensive horizontal gene transfer of antibiotic resistance genes.</title>
        <authorList>
            <person name="Diorio-Toth L."/>
        </authorList>
    </citation>
    <scope>NUCLEOTIDE SEQUENCE</scope>
    <source>
        <strain evidence="2">GD03885</strain>
    </source>
</reference>
<organism evidence="2 3">
    <name type="scientific">Acinetobacter johnsonii</name>
    <dbReference type="NCBI Taxonomy" id="40214"/>
    <lineage>
        <taxon>Bacteria</taxon>
        <taxon>Pseudomonadati</taxon>
        <taxon>Pseudomonadota</taxon>
        <taxon>Gammaproteobacteria</taxon>
        <taxon>Moraxellales</taxon>
        <taxon>Moraxellaceae</taxon>
        <taxon>Acinetobacter</taxon>
    </lineage>
</organism>
<proteinExistence type="predicted"/>
<dbReference type="EMBL" id="JAOCCL010000018">
    <property type="protein sequence ID" value="MDH0826623.1"/>
    <property type="molecule type" value="Genomic_DNA"/>
</dbReference>
<keyword evidence="1" id="KW-0812">Transmembrane</keyword>
<evidence type="ECO:0000313" key="3">
    <source>
        <dbReference type="Proteomes" id="UP001160116"/>
    </source>
</evidence>
<keyword evidence="1" id="KW-0472">Membrane</keyword>
<sequence length="178" mass="19862">MFFEALKLKIKGAIATIRLITYAVLILFCIGGFATCSHYKNKVGVLEAEKVSAEEAHKTKKAELEAEIKTIEANWAEDRIKANEKYIKDTKAIHALYVDRLRELDSVRYTATETIKYLPHASDETKTAIAIGGTNSVVECSTTVVEMEKICRDYSAEIDKLISEWPTGGAKAVESRQE</sequence>
<evidence type="ECO:0000313" key="2">
    <source>
        <dbReference type="EMBL" id="MDH0826623.1"/>
    </source>
</evidence>
<comment type="caution">
    <text evidence="2">The sequence shown here is derived from an EMBL/GenBank/DDBJ whole genome shotgun (WGS) entry which is preliminary data.</text>
</comment>
<accession>A0AA42MA92</accession>